<dbReference type="EMBL" id="MU854400">
    <property type="protein sequence ID" value="KAK4039426.1"/>
    <property type="molecule type" value="Genomic_DNA"/>
</dbReference>
<evidence type="ECO:0000256" key="1">
    <source>
        <dbReference type="SAM" id="MobiDB-lite"/>
    </source>
</evidence>
<organism evidence="2 3">
    <name type="scientific">Parachaetomium inaequale</name>
    <dbReference type="NCBI Taxonomy" id="2588326"/>
    <lineage>
        <taxon>Eukaryota</taxon>
        <taxon>Fungi</taxon>
        <taxon>Dikarya</taxon>
        <taxon>Ascomycota</taxon>
        <taxon>Pezizomycotina</taxon>
        <taxon>Sordariomycetes</taxon>
        <taxon>Sordariomycetidae</taxon>
        <taxon>Sordariales</taxon>
        <taxon>Chaetomiaceae</taxon>
        <taxon>Parachaetomium</taxon>
    </lineage>
</organism>
<proteinExistence type="predicted"/>
<protein>
    <submittedName>
        <fullName evidence="2">Uncharacterized protein</fullName>
    </submittedName>
</protein>
<sequence>SATGSLHHIRTAILNPKDAANSTADGKVGRRSPRTPVDNAKRDPRYNEHIDAVLLEARHLQRLSMLIHLTQAEKKDIVD</sequence>
<name>A0AAN6SRG2_9PEZI</name>
<comment type="caution">
    <text evidence="2">The sequence shown here is derived from an EMBL/GenBank/DDBJ whole genome shotgun (WGS) entry which is preliminary data.</text>
</comment>
<feature type="region of interest" description="Disordered" evidence="1">
    <location>
        <begin position="1"/>
        <end position="44"/>
    </location>
</feature>
<keyword evidence="3" id="KW-1185">Reference proteome</keyword>
<dbReference type="Proteomes" id="UP001303115">
    <property type="component" value="Unassembled WGS sequence"/>
</dbReference>
<evidence type="ECO:0000313" key="2">
    <source>
        <dbReference type="EMBL" id="KAK4039426.1"/>
    </source>
</evidence>
<reference evidence="3" key="1">
    <citation type="journal article" date="2023" name="Mol. Phylogenet. Evol.">
        <title>Genome-scale phylogeny and comparative genomics of the fungal order Sordariales.</title>
        <authorList>
            <person name="Hensen N."/>
            <person name="Bonometti L."/>
            <person name="Westerberg I."/>
            <person name="Brannstrom I.O."/>
            <person name="Guillou S."/>
            <person name="Cros-Aarteil S."/>
            <person name="Calhoun S."/>
            <person name="Haridas S."/>
            <person name="Kuo A."/>
            <person name="Mondo S."/>
            <person name="Pangilinan J."/>
            <person name="Riley R."/>
            <person name="LaButti K."/>
            <person name="Andreopoulos B."/>
            <person name="Lipzen A."/>
            <person name="Chen C."/>
            <person name="Yan M."/>
            <person name="Daum C."/>
            <person name="Ng V."/>
            <person name="Clum A."/>
            <person name="Steindorff A."/>
            <person name="Ohm R.A."/>
            <person name="Martin F."/>
            <person name="Silar P."/>
            <person name="Natvig D.O."/>
            <person name="Lalanne C."/>
            <person name="Gautier V."/>
            <person name="Ament-Velasquez S.L."/>
            <person name="Kruys A."/>
            <person name="Hutchinson M.I."/>
            <person name="Powell A.J."/>
            <person name="Barry K."/>
            <person name="Miller A.N."/>
            <person name="Grigoriev I.V."/>
            <person name="Debuchy R."/>
            <person name="Gladieux P."/>
            <person name="Hiltunen Thoren M."/>
            <person name="Johannesson H."/>
        </authorList>
    </citation>
    <scope>NUCLEOTIDE SEQUENCE [LARGE SCALE GENOMIC DNA]</scope>
    <source>
        <strain evidence="3">CBS 284.82</strain>
    </source>
</reference>
<evidence type="ECO:0000313" key="3">
    <source>
        <dbReference type="Proteomes" id="UP001303115"/>
    </source>
</evidence>
<gene>
    <name evidence="2" type="ORF">C8A01DRAFT_36550</name>
</gene>
<accession>A0AAN6SRG2</accession>
<feature type="non-terminal residue" evidence="2">
    <location>
        <position position="1"/>
    </location>
</feature>
<dbReference type="AlphaFoldDB" id="A0AAN6SRG2"/>